<dbReference type="Pfam" id="PF22608">
    <property type="entry name" value="DNAX_ATPase_lid"/>
    <property type="match status" value="1"/>
</dbReference>
<dbReference type="Pfam" id="PF13177">
    <property type="entry name" value="DNA_pol3_delta2"/>
    <property type="match status" value="1"/>
</dbReference>
<evidence type="ECO:0000256" key="8">
    <source>
        <dbReference type="ARBA" id="ARBA00022840"/>
    </source>
</evidence>
<dbReference type="InterPro" id="IPR012763">
    <property type="entry name" value="DNA_pol_III_sug/sutau_N"/>
</dbReference>
<organism evidence="14 15">
    <name type="scientific">Paracidovorax wautersii</name>
    <dbReference type="NCBI Taxonomy" id="1177982"/>
    <lineage>
        <taxon>Bacteria</taxon>
        <taxon>Pseudomonadati</taxon>
        <taxon>Pseudomonadota</taxon>
        <taxon>Betaproteobacteria</taxon>
        <taxon>Burkholderiales</taxon>
        <taxon>Comamonadaceae</taxon>
        <taxon>Paracidovorax</taxon>
    </lineage>
</organism>
<reference evidence="15" key="1">
    <citation type="journal article" date="2020" name="MBio">
        <title>Horizontal gene transfer to a defensive symbiont with a reduced genome amongst a multipartite beetle microbiome.</title>
        <authorList>
            <person name="Waterworth S.C."/>
            <person name="Florez L.V."/>
            <person name="Rees E.R."/>
            <person name="Hertweck C."/>
            <person name="Kaltenpoth M."/>
            <person name="Kwan J.C."/>
        </authorList>
    </citation>
    <scope>NUCLEOTIDE SEQUENCE [LARGE SCALE GENOMIC DNA]</scope>
</reference>
<evidence type="ECO:0000256" key="6">
    <source>
        <dbReference type="ARBA" id="ARBA00022741"/>
    </source>
</evidence>
<dbReference type="PANTHER" id="PTHR11669:SF0">
    <property type="entry name" value="PROTEIN STICHEL-LIKE 2"/>
    <property type="match status" value="1"/>
</dbReference>
<dbReference type="InterPro" id="IPR022754">
    <property type="entry name" value="DNA_pol_III_gamma-3"/>
</dbReference>
<proteinExistence type="inferred from homology"/>
<dbReference type="InterPro" id="IPR038249">
    <property type="entry name" value="PolIII_tau_V_sf"/>
</dbReference>
<dbReference type="Gene3D" id="1.10.8.60">
    <property type="match status" value="1"/>
</dbReference>
<dbReference type="Gene3D" id="1.20.272.10">
    <property type="match status" value="1"/>
</dbReference>
<evidence type="ECO:0000256" key="4">
    <source>
        <dbReference type="ARBA" id="ARBA00022705"/>
    </source>
</evidence>
<dbReference type="SUPFAM" id="SSF48019">
    <property type="entry name" value="post-AAA+ oligomerization domain-like"/>
    <property type="match status" value="1"/>
</dbReference>
<evidence type="ECO:0000256" key="12">
    <source>
        <dbReference type="SAM" id="MobiDB-lite"/>
    </source>
</evidence>
<dbReference type="GO" id="GO:0009360">
    <property type="term" value="C:DNA polymerase III complex"/>
    <property type="evidence" value="ECO:0007669"/>
    <property type="project" value="InterPro"/>
</dbReference>
<dbReference type="PRINTS" id="PR01217">
    <property type="entry name" value="PRICHEXTENSN"/>
</dbReference>
<evidence type="ECO:0000313" key="14">
    <source>
        <dbReference type="EMBL" id="KAF1020601.1"/>
    </source>
</evidence>
<dbReference type="GO" id="GO:0006261">
    <property type="term" value="P:DNA-templated DNA replication"/>
    <property type="evidence" value="ECO:0007669"/>
    <property type="project" value="TreeGrafter"/>
</dbReference>
<gene>
    <name evidence="11 14" type="primary">dnaX</name>
    <name evidence="14" type="ORF">GAK30_02424</name>
</gene>
<dbReference type="CDD" id="cd00009">
    <property type="entry name" value="AAA"/>
    <property type="match status" value="1"/>
</dbReference>
<dbReference type="SUPFAM" id="SSF52540">
    <property type="entry name" value="P-loop containing nucleoside triphosphate hydrolases"/>
    <property type="match status" value="1"/>
</dbReference>
<evidence type="ECO:0000256" key="5">
    <source>
        <dbReference type="ARBA" id="ARBA00022723"/>
    </source>
</evidence>
<feature type="region of interest" description="Disordered" evidence="12">
    <location>
        <begin position="509"/>
        <end position="569"/>
    </location>
</feature>
<dbReference type="EMBL" id="WNDQ01000033">
    <property type="protein sequence ID" value="KAF1020601.1"/>
    <property type="molecule type" value="Genomic_DNA"/>
</dbReference>
<evidence type="ECO:0000256" key="9">
    <source>
        <dbReference type="ARBA" id="ARBA00022932"/>
    </source>
</evidence>
<keyword evidence="4 11" id="KW-0235">DNA replication</keyword>
<evidence type="ECO:0000256" key="1">
    <source>
        <dbReference type="ARBA" id="ARBA00006360"/>
    </source>
</evidence>
<comment type="caution">
    <text evidence="14">The sequence shown here is derived from an EMBL/GenBank/DDBJ whole genome shotgun (WGS) entry which is preliminary data.</text>
</comment>
<comment type="catalytic activity">
    <reaction evidence="10 11">
        <text>DNA(n) + a 2'-deoxyribonucleoside 5'-triphosphate = DNA(n+1) + diphosphate</text>
        <dbReference type="Rhea" id="RHEA:22508"/>
        <dbReference type="Rhea" id="RHEA-COMP:17339"/>
        <dbReference type="Rhea" id="RHEA-COMP:17340"/>
        <dbReference type="ChEBI" id="CHEBI:33019"/>
        <dbReference type="ChEBI" id="CHEBI:61560"/>
        <dbReference type="ChEBI" id="CHEBI:173112"/>
        <dbReference type="EC" id="2.7.7.7"/>
    </reaction>
</comment>
<name>A0A7V8FN38_9BURK</name>
<dbReference type="FunFam" id="1.10.8.60:FF:000013">
    <property type="entry name" value="DNA polymerase III subunit gamma/tau"/>
    <property type="match status" value="1"/>
</dbReference>
<comment type="subunit">
    <text evidence="11">DNA polymerase III contains a core (composed of alpha, epsilon and theta chains) that associates with a tau subunit. This core dimerizes to form the POLIII' complex. PolIII' associates with the gamma complex (composed of gamma, delta, delta', psi and chi chains) and with the beta chain to form the complete DNA polymerase III complex.</text>
</comment>
<dbReference type="Pfam" id="PF12169">
    <property type="entry name" value="DNA_pol3_gamma3"/>
    <property type="match status" value="1"/>
</dbReference>
<dbReference type="AlphaFoldDB" id="A0A7V8FN38"/>
<keyword evidence="5" id="KW-0479">Metal-binding</keyword>
<evidence type="ECO:0000313" key="15">
    <source>
        <dbReference type="Proteomes" id="UP000461670"/>
    </source>
</evidence>
<dbReference type="GO" id="GO:0003887">
    <property type="term" value="F:DNA-directed DNA polymerase activity"/>
    <property type="evidence" value="ECO:0007669"/>
    <property type="project" value="UniProtKB-KW"/>
</dbReference>
<dbReference type="PANTHER" id="PTHR11669">
    <property type="entry name" value="REPLICATION FACTOR C / DNA POLYMERASE III GAMMA-TAU SUBUNIT"/>
    <property type="match status" value="1"/>
</dbReference>
<keyword evidence="6 11" id="KW-0547">Nucleotide-binding</keyword>
<dbReference type="CDD" id="cd18137">
    <property type="entry name" value="HLD_clamp_pol_III_gamma_tau"/>
    <property type="match status" value="1"/>
</dbReference>
<dbReference type="NCBIfam" id="NF005942">
    <property type="entry name" value="PRK07994.1"/>
    <property type="match status" value="1"/>
</dbReference>
<keyword evidence="2 11" id="KW-0808">Transferase</keyword>
<dbReference type="SMART" id="SM00382">
    <property type="entry name" value="AAA"/>
    <property type="match status" value="1"/>
</dbReference>
<comment type="function">
    <text evidence="11">DNA polymerase III is a complex, multichain enzyme responsible for most of the replicative synthesis in bacteria. This DNA polymerase also exhibits 3' to 5' exonuclease activity.</text>
</comment>
<evidence type="ECO:0000256" key="2">
    <source>
        <dbReference type="ARBA" id="ARBA00022679"/>
    </source>
</evidence>
<dbReference type="InterPro" id="IPR021029">
    <property type="entry name" value="DNA_pol_III_tau_dom-5"/>
</dbReference>
<dbReference type="InterPro" id="IPR045085">
    <property type="entry name" value="HLD_clamp_pol_III_gamma_tau"/>
</dbReference>
<dbReference type="InterPro" id="IPR050238">
    <property type="entry name" value="DNA_Rep/Repair_Clamp_Loader"/>
</dbReference>
<keyword evidence="3 11" id="KW-0548">Nucleotidyltransferase</keyword>
<protein>
    <recommendedName>
        <fullName evidence="11">DNA polymerase III subunit gamma/tau</fullName>
        <ecNumber evidence="11">2.7.7.7</ecNumber>
    </recommendedName>
</protein>
<keyword evidence="7" id="KW-0862">Zinc</keyword>
<dbReference type="Gene3D" id="3.40.50.300">
    <property type="entry name" value="P-loop containing nucleotide triphosphate hydrolases"/>
    <property type="match status" value="1"/>
</dbReference>
<feature type="domain" description="AAA+ ATPase" evidence="13">
    <location>
        <begin position="37"/>
        <end position="274"/>
    </location>
</feature>
<dbReference type="GO" id="GO:0003677">
    <property type="term" value="F:DNA binding"/>
    <property type="evidence" value="ECO:0007669"/>
    <property type="project" value="InterPro"/>
</dbReference>
<evidence type="ECO:0000256" key="10">
    <source>
        <dbReference type="ARBA" id="ARBA00049244"/>
    </source>
</evidence>
<keyword evidence="9 11" id="KW-0239">DNA-directed DNA polymerase</keyword>
<dbReference type="GO" id="GO:0046872">
    <property type="term" value="F:metal ion binding"/>
    <property type="evidence" value="ECO:0007669"/>
    <property type="project" value="UniProtKB-KW"/>
</dbReference>
<evidence type="ECO:0000256" key="3">
    <source>
        <dbReference type="ARBA" id="ARBA00022695"/>
    </source>
</evidence>
<dbReference type="FunFam" id="3.40.50.300:FF:000014">
    <property type="entry name" value="DNA polymerase III subunit gamma/tau"/>
    <property type="match status" value="1"/>
</dbReference>
<dbReference type="EC" id="2.7.7.7" evidence="11"/>
<evidence type="ECO:0000256" key="7">
    <source>
        <dbReference type="ARBA" id="ARBA00022833"/>
    </source>
</evidence>
<comment type="similarity">
    <text evidence="1 11">Belongs to the DnaX/STICHEL family.</text>
</comment>
<evidence type="ECO:0000259" key="13">
    <source>
        <dbReference type="SMART" id="SM00382"/>
    </source>
</evidence>
<dbReference type="InterPro" id="IPR008921">
    <property type="entry name" value="DNA_pol3_clamp-load_cplx_C"/>
</dbReference>
<sequence>MSYLVLARKYRPKTFAELVGQEHVVQALANALTQQRLHHAYLFTGTRGVGKTTVSRILAKSLNCTGADGQGGITAEPCGVCPACRDIDSGRFPDYTELDAASNRGVDEIQSLLEQAVYKPVQGRFKVFMIDEVHMMTNHAFNAMLKTLEEPPEYLKFVLATTDPQKVPVTVLSRCLQFNLRPMMPDTVLSHLVRVLEAEQVPAEPQALRLISRAARGSMRDALSLTDQAIAFGSGQLHEGPVRQMLGAVDRTYVLRLIEALAAGDGRTVVETSDALRLNGLSAASTLEEMSSVLQRMAVHQAVPDLQPDAADPEAAEIQRLAGVMPADETQLLYSLCLHGRGELGLAPDEYAALTMTLLRLLAFKPAGNPAATASAEKKTLLKPEAPAAAPAAALVRTPSPTPATTAVPVRPPVVQAPAPVPVPPAPVPAPVVAAPAPVPPPSPVAAPAPVPVPPPAARPPVRPAVAAAPVAAPVRPAPAAPAAARRAPQDVPPWEDAEAASWQNMADGWPADGAAVEPDLPEPPPAEPEAPEPRVLRIPVREQPPPGARTEQRVARAPQADVSPPELVPTPEGEFWFGLIESLCQSKAVTAMVRQLAIQSQLIARDEGLWHLRVESESLASAALRERLQNVLAEAGHAVKLQVEVGTVKDSPAKRQALAQAERLEAARQRIMADPFVQAMIRDFDARVVPGSIAPVDAP</sequence>
<dbReference type="Gene3D" id="3.30.300.150">
    <property type="entry name" value="DNA polymerase III, tau subunit, domain V"/>
    <property type="match status" value="1"/>
</dbReference>
<evidence type="ECO:0000256" key="11">
    <source>
        <dbReference type="RuleBase" id="RU364063"/>
    </source>
</evidence>
<dbReference type="NCBIfam" id="TIGR02397">
    <property type="entry name" value="dnaX_nterm"/>
    <property type="match status" value="1"/>
</dbReference>
<dbReference type="GO" id="GO:0005524">
    <property type="term" value="F:ATP binding"/>
    <property type="evidence" value="ECO:0007669"/>
    <property type="project" value="UniProtKB-KW"/>
</dbReference>
<dbReference type="InterPro" id="IPR003593">
    <property type="entry name" value="AAA+_ATPase"/>
</dbReference>
<accession>A0A7V8FN38</accession>
<dbReference type="InterPro" id="IPR027417">
    <property type="entry name" value="P-loop_NTPase"/>
</dbReference>
<dbReference type="Pfam" id="PF12170">
    <property type="entry name" value="DNA_pol3_tau_5"/>
    <property type="match status" value="1"/>
</dbReference>
<keyword evidence="8 11" id="KW-0067">ATP-binding</keyword>
<dbReference type="Proteomes" id="UP000461670">
    <property type="component" value="Unassembled WGS sequence"/>
</dbReference>